<protein>
    <recommendedName>
        <fullName evidence="3">Peptidase A1 domain-containing protein</fullName>
    </recommendedName>
</protein>
<dbReference type="GO" id="GO:0004190">
    <property type="term" value="F:aspartic-type endopeptidase activity"/>
    <property type="evidence" value="ECO:0007669"/>
    <property type="project" value="InterPro"/>
</dbReference>
<dbReference type="Pfam" id="PF00026">
    <property type="entry name" value="Asp"/>
    <property type="match status" value="1"/>
</dbReference>
<dbReference type="InterPro" id="IPR001461">
    <property type="entry name" value="Aspartic_peptidase_A1"/>
</dbReference>
<feature type="domain" description="Peptidase A1" evidence="3">
    <location>
        <begin position="67"/>
        <end position="136"/>
    </location>
</feature>
<comment type="similarity">
    <text evidence="1">Belongs to the peptidase A1 family.</text>
</comment>
<dbReference type="InterPro" id="IPR021109">
    <property type="entry name" value="Peptidase_aspartic_dom_sf"/>
</dbReference>
<evidence type="ECO:0000313" key="4">
    <source>
        <dbReference type="EMBL" id="TGZ37989.1"/>
    </source>
</evidence>
<reference evidence="4 5" key="1">
    <citation type="journal article" date="2019" name="Philos. Trans. R. Soc. Lond., B, Biol. Sci.">
        <title>Ant behaviour and brain gene expression of defending hosts depend on the ecological success of the intruding social parasite.</title>
        <authorList>
            <person name="Kaur R."/>
            <person name="Stoldt M."/>
            <person name="Jongepier E."/>
            <person name="Feldmeyer B."/>
            <person name="Menzel F."/>
            <person name="Bornberg-Bauer E."/>
            <person name="Foitzik S."/>
        </authorList>
    </citation>
    <scope>NUCLEOTIDE SEQUENCE [LARGE SCALE GENOMIC DNA]</scope>
    <source>
        <tissue evidence="4">Whole body</tissue>
    </source>
</reference>
<proteinExistence type="inferred from homology"/>
<comment type="caution">
    <text evidence="4">The sequence shown here is derived from an EMBL/GenBank/DDBJ whole genome shotgun (WGS) entry which is preliminary data.</text>
</comment>
<evidence type="ECO:0000256" key="1">
    <source>
        <dbReference type="ARBA" id="ARBA00007447"/>
    </source>
</evidence>
<dbReference type="Proteomes" id="UP000310200">
    <property type="component" value="Unassembled WGS sequence"/>
</dbReference>
<sequence>MYRLFVTMTLITVINFASINAKLHRIPLYRTNRTSSVEKSSTETMRRLRYPDLDAIIPLINYQDLQFYGTIFIGTPPQKFNVLFDTGSFVLWIPSKNCNVSQPACCEYIITSLPPRYSIIFICTFVFKKLMFQVLK</sequence>
<dbReference type="PANTHER" id="PTHR47966">
    <property type="entry name" value="BETA-SITE APP-CLEAVING ENZYME, ISOFORM A-RELATED"/>
    <property type="match status" value="1"/>
</dbReference>
<evidence type="ECO:0000259" key="3">
    <source>
        <dbReference type="PROSITE" id="PS51767"/>
    </source>
</evidence>
<keyword evidence="5" id="KW-1185">Reference proteome</keyword>
<evidence type="ECO:0000256" key="2">
    <source>
        <dbReference type="SAM" id="SignalP"/>
    </source>
</evidence>
<dbReference type="Gene3D" id="2.40.70.10">
    <property type="entry name" value="Acid Proteases"/>
    <property type="match status" value="1"/>
</dbReference>
<dbReference type="STRING" id="300112.A0A4S2JT99"/>
<feature type="signal peptide" evidence="2">
    <location>
        <begin position="1"/>
        <end position="21"/>
    </location>
</feature>
<organism evidence="4 5">
    <name type="scientific">Temnothorax longispinosus</name>
    <dbReference type="NCBI Taxonomy" id="300112"/>
    <lineage>
        <taxon>Eukaryota</taxon>
        <taxon>Metazoa</taxon>
        <taxon>Ecdysozoa</taxon>
        <taxon>Arthropoda</taxon>
        <taxon>Hexapoda</taxon>
        <taxon>Insecta</taxon>
        <taxon>Pterygota</taxon>
        <taxon>Neoptera</taxon>
        <taxon>Endopterygota</taxon>
        <taxon>Hymenoptera</taxon>
        <taxon>Apocrita</taxon>
        <taxon>Aculeata</taxon>
        <taxon>Formicoidea</taxon>
        <taxon>Formicidae</taxon>
        <taxon>Myrmicinae</taxon>
        <taxon>Temnothorax</taxon>
    </lineage>
</organism>
<keyword evidence="2" id="KW-0732">Signal</keyword>
<dbReference type="SUPFAM" id="SSF50630">
    <property type="entry name" value="Acid proteases"/>
    <property type="match status" value="1"/>
</dbReference>
<dbReference type="InterPro" id="IPR033121">
    <property type="entry name" value="PEPTIDASE_A1"/>
</dbReference>
<feature type="chain" id="PRO_5020862695" description="Peptidase A1 domain-containing protein" evidence="2">
    <location>
        <begin position="22"/>
        <end position="136"/>
    </location>
</feature>
<gene>
    <name evidence="4" type="ORF">DBV15_05293</name>
</gene>
<accession>A0A4S2JT99</accession>
<name>A0A4S2JT99_9HYME</name>
<dbReference type="PROSITE" id="PS51767">
    <property type="entry name" value="PEPTIDASE_A1"/>
    <property type="match status" value="1"/>
</dbReference>
<evidence type="ECO:0000313" key="5">
    <source>
        <dbReference type="Proteomes" id="UP000310200"/>
    </source>
</evidence>
<dbReference type="AlphaFoldDB" id="A0A4S2JT99"/>
<dbReference type="EMBL" id="QBLH01003489">
    <property type="protein sequence ID" value="TGZ37989.1"/>
    <property type="molecule type" value="Genomic_DNA"/>
</dbReference>
<dbReference type="GO" id="GO:0006508">
    <property type="term" value="P:proteolysis"/>
    <property type="evidence" value="ECO:0007669"/>
    <property type="project" value="InterPro"/>
</dbReference>